<sequence>MSTTTGQTRTLPVIALAALVVGSMVGAGVFSLPSTFGAATGVIGSLVAWALAGFGMLCFALLLQRLAVRKADLDAGIFAYAKAGFGEYPGFLSAFGYWASACAGNVTYWVLICSTVGAVIPALGDGATPLAILVSSIGTWAFFFMIRRGIRQAAIANVVVTVAKTVPLLTFLLIVVFVGFDPAIFAANLWGGDGTPDLGAIAGQIGSTLLLTVFVFLGIEGASVYSRLARTRRDVGRATVMGFLGVLLLFVAVTFLPYGVMTREELGALREPSVGGVLQAVVGDWGAWLIGIGLIVSVLGAYLAWTLMAAEVLFAAARDGVVPKSFTHLNGFGVADRSLLWSTLLVQALLVLVAFSEDAFTLAYSLCSSLCLISYFLSAAYGFKLETKWGDDPGGRSRGGLALGILATVYTLFLLIAGGAEYLLVSFLILVPGTALYAAARRQRGLAVFRRRDLVVFVLLAVAAVAALVALLTGFIVI</sequence>
<organism evidence="10 11">
    <name type="scientific">Agromyces seonyuensis</name>
    <dbReference type="NCBI Taxonomy" id="2662446"/>
    <lineage>
        <taxon>Bacteria</taxon>
        <taxon>Bacillati</taxon>
        <taxon>Actinomycetota</taxon>
        <taxon>Actinomycetes</taxon>
        <taxon>Micrococcales</taxon>
        <taxon>Microbacteriaceae</taxon>
        <taxon>Agromyces</taxon>
    </lineage>
</organism>
<proteinExistence type="inferred from homology"/>
<dbReference type="RefSeq" id="WP_160424079.1">
    <property type="nucleotide sequence ID" value="NZ_WSTA01000031.1"/>
</dbReference>
<dbReference type="GO" id="GO:0022857">
    <property type="term" value="F:transmembrane transporter activity"/>
    <property type="evidence" value="ECO:0007669"/>
    <property type="project" value="InterPro"/>
</dbReference>
<feature type="transmembrane region" description="Helical" evidence="9">
    <location>
        <begin position="452"/>
        <end position="477"/>
    </location>
</feature>
<evidence type="ECO:0000256" key="4">
    <source>
        <dbReference type="ARBA" id="ARBA00022475"/>
    </source>
</evidence>
<evidence type="ECO:0000256" key="2">
    <source>
        <dbReference type="ARBA" id="ARBA00008220"/>
    </source>
</evidence>
<feature type="transmembrane region" description="Helical" evidence="9">
    <location>
        <begin position="338"/>
        <end position="356"/>
    </location>
</feature>
<dbReference type="Pfam" id="PF13520">
    <property type="entry name" value="AA_permease_2"/>
    <property type="match status" value="1"/>
</dbReference>
<keyword evidence="7 9" id="KW-1133">Transmembrane helix</keyword>
<dbReference type="InterPro" id="IPR004754">
    <property type="entry name" value="Amino_acid_antiprt"/>
</dbReference>
<comment type="subcellular location">
    <subcellularLocation>
        <location evidence="1">Cell membrane</location>
        <topology evidence="1">Multi-pass membrane protein</topology>
    </subcellularLocation>
</comment>
<dbReference type="InterPro" id="IPR050367">
    <property type="entry name" value="APC_superfamily"/>
</dbReference>
<dbReference type="Gene3D" id="1.20.1740.10">
    <property type="entry name" value="Amino acid/polyamine transporter I"/>
    <property type="match status" value="1"/>
</dbReference>
<evidence type="ECO:0000256" key="8">
    <source>
        <dbReference type="ARBA" id="ARBA00023136"/>
    </source>
</evidence>
<feature type="transmembrane region" description="Helical" evidence="9">
    <location>
        <begin position="422"/>
        <end position="440"/>
    </location>
</feature>
<comment type="caution">
    <text evidence="10">The sequence shown here is derived from an EMBL/GenBank/DDBJ whole genome shotgun (WGS) entry which is preliminary data.</text>
</comment>
<feature type="transmembrane region" description="Helical" evidence="9">
    <location>
        <begin position="395"/>
        <end position="416"/>
    </location>
</feature>
<feature type="transmembrane region" description="Helical" evidence="9">
    <location>
        <begin position="95"/>
        <end position="120"/>
    </location>
</feature>
<dbReference type="PIRSF" id="PIRSF006060">
    <property type="entry name" value="AA_transporter"/>
    <property type="match status" value="1"/>
</dbReference>
<feature type="transmembrane region" description="Helical" evidence="9">
    <location>
        <begin position="200"/>
        <end position="219"/>
    </location>
</feature>
<dbReference type="InterPro" id="IPR002293">
    <property type="entry name" value="AA/rel_permease1"/>
</dbReference>
<keyword evidence="8 9" id="KW-0472">Membrane</keyword>
<evidence type="ECO:0000256" key="6">
    <source>
        <dbReference type="ARBA" id="ARBA00022970"/>
    </source>
</evidence>
<keyword evidence="3" id="KW-0813">Transport</keyword>
<dbReference type="GO" id="GO:0005886">
    <property type="term" value="C:plasma membrane"/>
    <property type="evidence" value="ECO:0007669"/>
    <property type="project" value="UniProtKB-SubCell"/>
</dbReference>
<name>A0A6I4P363_9MICO</name>
<dbReference type="EMBL" id="WSTA01000031">
    <property type="protein sequence ID" value="MWB98599.1"/>
    <property type="molecule type" value="Genomic_DNA"/>
</dbReference>
<evidence type="ECO:0000313" key="10">
    <source>
        <dbReference type="EMBL" id="MWB98599.1"/>
    </source>
</evidence>
<keyword evidence="6" id="KW-0029">Amino-acid transport</keyword>
<keyword evidence="4" id="KW-1003">Cell membrane</keyword>
<gene>
    <name evidence="10" type="ORF">GB864_08575</name>
</gene>
<dbReference type="NCBIfam" id="TIGR00905">
    <property type="entry name" value="2A0302"/>
    <property type="match status" value="1"/>
</dbReference>
<dbReference type="PANTHER" id="PTHR42770:SF4">
    <property type="entry name" value="ARGININE_ORNITHINE ANTIPORTER-RELATED"/>
    <property type="match status" value="1"/>
</dbReference>
<evidence type="ECO:0000313" key="11">
    <source>
        <dbReference type="Proteomes" id="UP000438182"/>
    </source>
</evidence>
<feature type="transmembrane region" description="Helical" evidence="9">
    <location>
        <begin position="126"/>
        <end position="146"/>
    </location>
</feature>
<evidence type="ECO:0000256" key="7">
    <source>
        <dbReference type="ARBA" id="ARBA00022989"/>
    </source>
</evidence>
<keyword evidence="11" id="KW-1185">Reference proteome</keyword>
<evidence type="ECO:0000256" key="9">
    <source>
        <dbReference type="SAM" id="Phobius"/>
    </source>
</evidence>
<evidence type="ECO:0000256" key="5">
    <source>
        <dbReference type="ARBA" id="ARBA00022692"/>
    </source>
</evidence>
<feature type="transmembrane region" description="Helical" evidence="9">
    <location>
        <begin position="240"/>
        <end position="260"/>
    </location>
</feature>
<feature type="transmembrane region" description="Helical" evidence="9">
    <location>
        <begin position="287"/>
        <end position="317"/>
    </location>
</feature>
<feature type="transmembrane region" description="Helical" evidence="9">
    <location>
        <begin position="362"/>
        <end position="383"/>
    </location>
</feature>
<dbReference type="AlphaFoldDB" id="A0A6I4P363"/>
<feature type="transmembrane region" description="Helical" evidence="9">
    <location>
        <begin position="12"/>
        <end position="32"/>
    </location>
</feature>
<evidence type="ECO:0000256" key="3">
    <source>
        <dbReference type="ARBA" id="ARBA00022448"/>
    </source>
</evidence>
<feature type="transmembrane region" description="Helical" evidence="9">
    <location>
        <begin position="38"/>
        <end position="63"/>
    </location>
</feature>
<accession>A0A6I4P363</accession>
<dbReference type="Proteomes" id="UP000438182">
    <property type="component" value="Unassembled WGS sequence"/>
</dbReference>
<dbReference type="GO" id="GO:0006865">
    <property type="term" value="P:amino acid transport"/>
    <property type="evidence" value="ECO:0007669"/>
    <property type="project" value="UniProtKB-KW"/>
</dbReference>
<keyword evidence="5 9" id="KW-0812">Transmembrane</keyword>
<comment type="similarity">
    <text evidence="2">Belongs to the amino acid-polyamine-organocation (APC) superfamily. Basic amino acid/polyamine antiporter (APA) (TC 2.A.3.2) family.</text>
</comment>
<dbReference type="PANTHER" id="PTHR42770">
    <property type="entry name" value="AMINO ACID TRANSPORTER-RELATED"/>
    <property type="match status" value="1"/>
</dbReference>
<evidence type="ECO:0000256" key="1">
    <source>
        <dbReference type="ARBA" id="ARBA00004651"/>
    </source>
</evidence>
<feature type="transmembrane region" description="Helical" evidence="9">
    <location>
        <begin position="158"/>
        <end position="180"/>
    </location>
</feature>
<reference evidence="10 11" key="1">
    <citation type="submission" date="2019-12" db="EMBL/GenBank/DDBJ databases">
        <authorList>
            <person name="Kim Y.S."/>
        </authorList>
    </citation>
    <scope>NUCLEOTIDE SEQUENCE [LARGE SCALE GENOMIC DNA]</scope>
    <source>
        <strain evidence="10 11">MMS17-SY077</strain>
    </source>
</reference>
<protein>
    <submittedName>
        <fullName evidence="10">Amino acid permease</fullName>
    </submittedName>
</protein>